<gene>
    <name evidence="2" type="ORF">Tci_886305</name>
</gene>
<reference evidence="2" key="1">
    <citation type="journal article" date="2019" name="Sci. Rep.">
        <title>Draft genome of Tanacetum cinerariifolium, the natural source of mosquito coil.</title>
        <authorList>
            <person name="Yamashiro T."/>
            <person name="Shiraishi A."/>
            <person name="Satake H."/>
            <person name="Nakayama K."/>
        </authorList>
    </citation>
    <scope>NUCLEOTIDE SEQUENCE</scope>
</reference>
<sequence>TFDELSAMAFEQNSSRPGLQSMTSGQISSELELTYALSTITPQRPSKRDLDILFEPLHNEYLGGRPAEAPRAIHDAPVLQNLQASAASMSFQDYATAPTNSLNTSVFSHNVDASSPQHAQQQRNHSPSPTASAADNVPNSEFEGDLFVNPFGTPSTEFVVSSTQYVDPLNMHTFYQPCPYDYQ</sequence>
<comment type="caution">
    <text evidence="2">The sequence shown here is derived from an EMBL/GenBank/DDBJ whole genome shotgun (WGS) entry which is preliminary data.</text>
</comment>
<dbReference type="EMBL" id="BKCJ011278727">
    <property type="protein sequence ID" value="GFD14336.1"/>
    <property type="molecule type" value="Genomic_DNA"/>
</dbReference>
<proteinExistence type="predicted"/>
<feature type="compositionally biased region" description="Polar residues" evidence="1">
    <location>
        <begin position="11"/>
        <end position="25"/>
    </location>
</feature>
<feature type="region of interest" description="Disordered" evidence="1">
    <location>
        <begin position="1"/>
        <end position="25"/>
    </location>
</feature>
<name>A0A699TZ29_TANCI</name>
<evidence type="ECO:0000256" key="1">
    <source>
        <dbReference type="SAM" id="MobiDB-lite"/>
    </source>
</evidence>
<protein>
    <recommendedName>
        <fullName evidence="3">Integrase, catalytic region, zinc finger, CCHC-type, peptidase aspartic, catalytic</fullName>
    </recommendedName>
</protein>
<organism evidence="2">
    <name type="scientific">Tanacetum cinerariifolium</name>
    <name type="common">Dalmatian daisy</name>
    <name type="synonym">Chrysanthemum cinerariifolium</name>
    <dbReference type="NCBI Taxonomy" id="118510"/>
    <lineage>
        <taxon>Eukaryota</taxon>
        <taxon>Viridiplantae</taxon>
        <taxon>Streptophyta</taxon>
        <taxon>Embryophyta</taxon>
        <taxon>Tracheophyta</taxon>
        <taxon>Spermatophyta</taxon>
        <taxon>Magnoliopsida</taxon>
        <taxon>eudicotyledons</taxon>
        <taxon>Gunneridae</taxon>
        <taxon>Pentapetalae</taxon>
        <taxon>asterids</taxon>
        <taxon>campanulids</taxon>
        <taxon>Asterales</taxon>
        <taxon>Asteraceae</taxon>
        <taxon>Asteroideae</taxon>
        <taxon>Anthemideae</taxon>
        <taxon>Anthemidinae</taxon>
        <taxon>Tanacetum</taxon>
    </lineage>
</organism>
<evidence type="ECO:0008006" key="3">
    <source>
        <dbReference type="Google" id="ProtNLM"/>
    </source>
</evidence>
<feature type="region of interest" description="Disordered" evidence="1">
    <location>
        <begin position="105"/>
        <end position="139"/>
    </location>
</feature>
<feature type="non-terminal residue" evidence="2">
    <location>
        <position position="1"/>
    </location>
</feature>
<accession>A0A699TZ29</accession>
<dbReference type="AlphaFoldDB" id="A0A699TZ29"/>
<evidence type="ECO:0000313" key="2">
    <source>
        <dbReference type="EMBL" id="GFD14336.1"/>
    </source>
</evidence>